<evidence type="ECO:0000313" key="1">
    <source>
        <dbReference type="EMBL" id="MEE2003392.1"/>
    </source>
</evidence>
<comment type="caution">
    <text evidence="1">The sequence shown here is derived from an EMBL/GenBank/DDBJ whole genome shotgun (WGS) entry which is preliminary data.</text>
</comment>
<proteinExistence type="predicted"/>
<dbReference type="RefSeq" id="WP_330130412.1">
    <property type="nucleotide sequence ID" value="NZ_JAUHLI010000035.1"/>
</dbReference>
<keyword evidence="2" id="KW-1185">Reference proteome</keyword>
<evidence type="ECO:0000313" key="2">
    <source>
        <dbReference type="Proteomes" id="UP001336314"/>
    </source>
</evidence>
<accession>A0ABU7JAM3</accession>
<dbReference type="Proteomes" id="UP001336314">
    <property type="component" value="Unassembled WGS sequence"/>
</dbReference>
<sequence length="91" mass="10429">MHRETNGVCDPYKQLPKLFDDATEHDHALLSESNELNNGAMALTAYGKLQYTQMSDYEREALCTALLKYCELDTLAMVMIYQGWLFMLNDA</sequence>
<organism evidence="1 2">
    <name type="scientific">Alkalimonas cellulosilytica</name>
    <dbReference type="NCBI Taxonomy" id="3058395"/>
    <lineage>
        <taxon>Bacteria</taxon>
        <taxon>Pseudomonadati</taxon>
        <taxon>Pseudomonadota</taxon>
        <taxon>Gammaproteobacteria</taxon>
        <taxon>Alkalimonas</taxon>
    </lineage>
</organism>
<dbReference type="EMBL" id="JAUHLI010000035">
    <property type="protein sequence ID" value="MEE2003392.1"/>
    <property type="molecule type" value="Genomic_DNA"/>
</dbReference>
<gene>
    <name evidence="1" type="ORF">QWY20_18255</name>
</gene>
<name>A0ABU7JAM3_9GAMM</name>
<reference evidence="1 2" key="1">
    <citation type="submission" date="2023-07" db="EMBL/GenBank/DDBJ databases">
        <title>Alkalimonas sp., MEB108 novel, alkaliphilic bacterium isolated from Lonar Lake, India.</title>
        <authorList>
            <person name="Joshi A."/>
            <person name="Thite S."/>
        </authorList>
    </citation>
    <scope>NUCLEOTIDE SEQUENCE [LARGE SCALE GENOMIC DNA]</scope>
    <source>
        <strain evidence="1 2">MEB108</strain>
    </source>
</reference>
<protein>
    <submittedName>
        <fullName evidence="1">Uncharacterized protein</fullName>
    </submittedName>
</protein>